<reference evidence="2 3" key="1">
    <citation type="submission" date="2023-10" db="EMBL/GenBank/DDBJ databases">
        <title>Chromosome-scale genome assembly provides insights into flower coloration mechanisms of Canna indica.</title>
        <authorList>
            <person name="Li C."/>
        </authorList>
    </citation>
    <scope>NUCLEOTIDE SEQUENCE [LARGE SCALE GENOMIC DNA]</scope>
    <source>
        <tissue evidence="2">Flower</tissue>
    </source>
</reference>
<feature type="region of interest" description="Disordered" evidence="1">
    <location>
        <begin position="240"/>
        <end position="261"/>
    </location>
</feature>
<dbReference type="Proteomes" id="UP001327560">
    <property type="component" value="Chromosome 5"/>
</dbReference>
<dbReference type="PANTHER" id="PTHR36388">
    <property type="entry name" value="OS02G0469000 PROTEIN"/>
    <property type="match status" value="1"/>
</dbReference>
<accession>A0AAQ3KDH4</accession>
<proteinExistence type="predicted"/>
<dbReference type="AlphaFoldDB" id="A0AAQ3KDH4"/>
<organism evidence="2 3">
    <name type="scientific">Canna indica</name>
    <name type="common">Indian-shot</name>
    <dbReference type="NCBI Taxonomy" id="4628"/>
    <lineage>
        <taxon>Eukaryota</taxon>
        <taxon>Viridiplantae</taxon>
        <taxon>Streptophyta</taxon>
        <taxon>Embryophyta</taxon>
        <taxon>Tracheophyta</taxon>
        <taxon>Spermatophyta</taxon>
        <taxon>Magnoliopsida</taxon>
        <taxon>Liliopsida</taxon>
        <taxon>Zingiberales</taxon>
        <taxon>Cannaceae</taxon>
        <taxon>Canna</taxon>
    </lineage>
</organism>
<evidence type="ECO:0000256" key="1">
    <source>
        <dbReference type="SAM" id="MobiDB-lite"/>
    </source>
</evidence>
<feature type="region of interest" description="Disordered" evidence="1">
    <location>
        <begin position="189"/>
        <end position="211"/>
    </location>
</feature>
<feature type="compositionally biased region" description="Polar residues" evidence="1">
    <location>
        <begin position="246"/>
        <end position="258"/>
    </location>
</feature>
<name>A0AAQ3KDH4_9LILI</name>
<sequence>MAVDDNEISALLNEPSESDGRSVELLDDLTSLLSESLKLGEKKDEYTVDDVAWVDSCFEFGTELSDDKWISMKDALLDALSTYPTYYEASSARMENEEHEIVRASEVAQEDHAMEYYPSEDVQKEVCHEEVLVSGEDTESYHSIAKVWNDYVAEPHLSEETDVLMSGDTDSRDNIFKVWKHHVAEHHLSEETQREVSKVEASSTQQEHTESRESIFKVWDLETSALDDEDELIQQLNKLLAGSRRPQPQNSSLSPTQENVDEIVASMSDLALKDLDTRRS</sequence>
<gene>
    <name evidence="2" type="ORF">Cni_G15241</name>
</gene>
<keyword evidence="3" id="KW-1185">Reference proteome</keyword>
<feature type="compositionally biased region" description="Basic and acidic residues" evidence="1">
    <location>
        <begin position="189"/>
        <end position="198"/>
    </location>
</feature>
<dbReference type="PANTHER" id="PTHR36388:SF1">
    <property type="entry name" value="OS02G0469000 PROTEIN"/>
    <property type="match status" value="1"/>
</dbReference>
<dbReference type="EMBL" id="CP136894">
    <property type="protein sequence ID" value="WOL06507.1"/>
    <property type="molecule type" value="Genomic_DNA"/>
</dbReference>
<evidence type="ECO:0000313" key="2">
    <source>
        <dbReference type="EMBL" id="WOL06507.1"/>
    </source>
</evidence>
<evidence type="ECO:0000313" key="3">
    <source>
        <dbReference type="Proteomes" id="UP001327560"/>
    </source>
</evidence>
<protein>
    <submittedName>
        <fullName evidence="2">Uncharacterized protein</fullName>
    </submittedName>
</protein>
<feature type="region of interest" description="Disordered" evidence="1">
    <location>
        <begin position="1"/>
        <end position="20"/>
    </location>
</feature>